<dbReference type="GO" id="GO:0016491">
    <property type="term" value="F:oxidoreductase activity"/>
    <property type="evidence" value="ECO:0007669"/>
    <property type="project" value="InterPro"/>
</dbReference>
<dbReference type="EMBL" id="CP128986">
    <property type="protein sequence ID" value="WOC11926.1"/>
    <property type="molecule type" value="Genomic_DNA"/>
</dbReference>
<organism evidence="2">
    <name type="scientific">Gordonia sp. MP11Mi</name>
    <dbReference type="NCBI Taxonomy" id="3022769"/>
    <lineage>
        <taxon>Bacteria</taxon>
        <taxon>Bacillati</taxon>
        <taxon>Actinomycetota</taxon>
        <taxon>Actinomycetes</taxon>
        <taxon>Mycobacteriales</taxon>
        <taxon>Gordoniaceae</taxon>
        <taxon>Gordonia</taxon>
    </lineage>
</organism>
<evidence type="ECO:0000313" key="2">
    <source>
        <dbReference type="EMBL" id="WOC11926.1"/>
    </source>
</evidence>
<name>A0AA97CVP6_9ACTN</name>
<proteinExistence type="predicted"/>
<dbReference type="InterPro" id="IPR018713">
    <property type="entry name" value="MPAB/Lcp_cat_dom"/>
</dbReference>
<reference evidence="2" key="1">
    <citation type="submission" date="2023-06" db="EMBL/GenBank/DDBJ databases">
        <title>Gordonia sp. nov. and Pseudochrobactrum sp. nov., two species isolated from the burying beetle Nicrophorus vespilloides.</title>
        <authorList>
            <person name="Poehlein A."/>
            <person name="Guzman J."/>
            <person name="Daniel R."/>
            <person name="Vilcinskas A."/>
        </authorList>
    </citation>
    <scope>NUCLEOTIDE SEQUENCE</scope>
    <source>
        <strain evidence="2">MP11Mi</strain>
    </source>
</reference>
<dbReference type="AlphaFoldDB" id="A0AA97CVP6"/>
<protein>
    <recommendedName>
        <fullName evidence="1">ER-bound oxygenase mpaB/mpaB'/Rubber oxygenase catalytic domain-containing protein</fullName>
    </recommendedName>
</protein>
<dbReference type="PANTHER" id="PTHR37539">
    <property type="entry name" value="SECRETED PROTEIN-RELATED"/>
    <property type="match status" value="1"/>
</dbReference>
<evidence type="ECO:0000259" key="1">
    <source>
        <dbReference type="Pfam" id="PF09995"/>
    </source>
</evidence>
<feature type="domain" description="ER-bound oxygenase mpaB/mpaB'/Rubber oxygenase catalytic" evidence="1">
    <location>
        <begin position="138"/>
        <end position="370"/>
    </location>
</feature>
<dbReference type="InterPro" id="IPR037473">
    <property type="entry name" value="Lcp-like"/>
</dbReference>
<dbReference type="Pfam" id="PF09995">
    <property type="entry name" value="MPAB_Lcp_cat"/>
    <property type="match status" value="1"/>
</dbReference>
<accession>A0AA97CVP6</accession>
<sequence length="433" mass="48183">MPGADAIVGLRRFETGVSLSSRLQSVTMSVELTVSPQHKRVRDVVRRVTRFDLLPRDEVMAEFDRGHSAGDPVAERFVAETYHGEMGGDRARELLDEALRVGVDNVPDAPESMRALFAEFETVPEWVDRELIEQGAAVWRRWGYSLGAVGNAGTMDTYTEASLAVPLSLSGGYAGASALHRYLETSRWWLEVCKPGAVLAPGSRAREVSLKVRVMHVSVRARVAEHPEWDATEHGLPISQSEMMLTLLGGSVGPGLGLCALGFLTSGKELRAVLHFNRYLGHLVGCRVDDMFPETVADGVRLLYYFDATRKHDSGPLGPELVEGFVPSFDPAPNVRGVARARAKFHLHLQAGYTRLFMLPWNRRNYQLPSGLPGLAFLVARAPFIAVIEVLRRVSPAVDRAQQTIAMRRWRRWHAWHLGQRSEAFDATKSLRR</sequence>
<gene>
    <name evidence="2" type="ORF">MP11Mi_10060</name>
</gene>
<dbReference type="PANTHER" id="PTHR37539:SF1">
    <property type="entry name" value="ER-BOUND OXYGENASE MPAB_MPAB'_RUBBER OXYGENASE CATALYTIC DOMAIN-CONTAINING PROTEIN"/>
    <property type="match status" value="1"/>
</dbReference>